<dbReference type="EMBL" id="MN739745">
    <property type="protein sequence ID" value="QHT24404.1"/>
    <property type="molecule type" value="Genomic_DNA"/>
</dbReference>
<sequence length="176" mass="20304">MGNTFSEMGNIFHKKSDDYHVVNVTSNVTSNVSNNIIEDPLLIPDKVEPLSKNEIETLVTNKINTALIPIKKEFNTFYTFVDDQSQVNLKDHIQLHNIIYQLQQEISGLRKEIKLISQYQNYDLEQPDVFPEQHTNVNVNIEQTEKILSPSPSVQEFIAIEKKLNNEHNDVIQEVL</sequence>
<reference evidence="1" key="1">
    <citation type="journal article" date="2020" name="Nature">
        <title>Giant virus diversity and host interactions through global metagenomics.</title>
        <authorList>
            <person name="Schulz F."/>
            <person name="Roux S."/>
            <person name="Paez-Espino D."/>
            <person name="Jungbluth S."/>
            <person name="Walsh D.A."/>
            <person name="Denef V.J."/>
            <person name="McMahon K.D."/>
            <person name="Konstantinidis K.T."/>
            <person name="Eloe-Fadrosh E.A."/>
            <person name="Kyrpides N.C."/>
            <person name="Woyke T."/>
        </authorList>
    </citation>
    <scope>NUCLEOTIDE SEQUENCE</scope>
    <source>
        <strain evidence="1">GVMAG-M-3300023179-150</strain>
    </source>
</reference>
<protein>
    <submittedName>
        <fullName evidence="1">Uncharacterized protein</fullName>
    </submittedName>
</protein>
<evidence type="ECO:0000313" key="1">
    <source>
        <dbReference type="EMBL" id="QHT24404.1"/>
    </source>
</evidence>
<name>A0A6C0E5R5_9ZZZZ</name>
<proteinExistence type="predicted"/>
<organism evidence="1">
    <name type="scientific">viral metagenome</name>
    <dbReference type="NCBI Taxonomy" id="1070528"/>
    <lineage>
        <taxon>unclassified sequences</taxon>
        <taxon>metagenomes</taxon>
        <taxon>organismal metagenomes</taxon>
    </lineage>
</organism>
<dbReference type="AlphaFoldDB" id="A0A6C0E5R5"/>
<accession>A0A6C0E5R5</accession>